<dbReference type="PANTHER" id="PTHR33845:SF1">
    <property type="entry name" value="C2H2-TYPE DOMAIN-CONTAINING PROTEIN"/>
    <property type="match status" value="1"/>
</dbReference>
<gene>
    <name evidence="2" type="ORF">MCOR_50399</name>
</gene>
<protein>
    <recommendedName>
        <fullName evidence="1">C2H2-type domain-containing protein</fullName>
    </recommendedName>
</protein>
<organism evidence="2 3">
    <name type="scientific">Mytilus coruscus</name>
    <name type="common">Sea mussel</name>
    <dbReference type="NCBI Taxonomy" id="42192"/>
    <lineage>
        <taxon>Eukaryota</taxon>
        <taxon>Metazoa</taxon>
        <taxon>Spiralia</taxon>
        <taxon>Lophotrochozoa</taxon>
        <taxon>Mollusca</taxon>
        <taxon>Bivalvia</taxon>
        <taxon>Autobranchia</taxon>
        <taxon>Pteriomorphia</taxon>
        <taxon>Mytilida</taxon>
        <taxon>Mytiloidea</taxon>
        <taxon>Mytilidae</taxon>
        <taxon>Mytilinae</taxon>
        <taxon>Mytilus</taxon>
    </lineage>
</organism>
<dbReference type="EMBL" id="CACVKT020008820">
    <property type="protein sequence ID" value="CAC5417925.1"/>
    <property type="molecule type" value="Genomic_DNA"/>
</dbReference>
<evidence type="ECO:0000259" key="1">
    <source>
        <dbReference type="PROSITE" id="PS00028"/>
    </source>
</evidence>
<dbReference type="PANTHER" id="PTHR33845">
    <property type="entry name" value="C2H2-TYPE DOMAIN-CONTAINING PROTEIN"/>
    <property type="match status" value="1"/>
</dbReference>
<dbReference type="Proteomes" id="UP000507470">
    <property type="component" value="Unassembled WGS sequence"/>
</dbReference>
<proteinExistence type="predicted"/>
<keyword evidence="3" id="KW-1185">Reference proteome</keyword>
<dbReference type="OrthoDB" id="5988132at2759"/>
<evidence type="ECO:0000313" key="2">
    <source>
        <dbReference type="EMBL" id="CAC5417925.1"/>
    </source>
</evidence>
<dbReference type="InterPro" id="IPR013087">
    <property type="entry name" value="Znf_C2H2_type"/>
</dbReference>
<evidence type="ECO:0000313" key="3">
    <source>
        <dbReference type="Proteomes" id="UP000507470"/>
    </source>
</evidence>
<dbReference type="AlphaFoldDB" id="A0A6J8EE95"/>
<reference evidence="2 3" key="1">
    <citation type="submission" date="2020-06" db="EMBL/GenBank/DDBJ databases">
        <authorList>
            <person name="Li R."/>
            <person name="Bekaert M."/>
        </authorList>
    </citation>
    <scope>NUCLEOTIDE SEQUENCE [LARGE SCALE GENOMIC DNA]</scope>
    <source>
        <strain evidence="3">wild</strain>
    </source>
</reference>
<feature type="domain" description="C2H2-type" evidence="1">
    <location>
        <begin position="546"/>
        <end position="570"/>
    </location>
</feature>
<dbReference type="PROSITE" id="PS00028">
    <property type="entry name" value="ZINC_FINGER_C2H2_1"/>
    <property type="match status" value="1"/>
</dbReference>
<name>A0A6J8EE95_MYTCO</name>
<accession>A0A6J8EE95</accession>
<sequence>MNSVLGILVPQQESLLEEVLYESNACKDKTLESFSKAYSSMSSWGTQRKILSLLVQDYSYNQLKDYIPDLSRYKFSAARKHAEVGVGIGKPVLQKKQFREKATIQQMENFLEFILLPAIMNDSPFGECTYKISSGMTIKVPKIILNSVRTRTVTLYLKYCEETQNTDILSERTYMRLLEAIEPNVRKSMKGLDNFAADGSQAFDNLKSVVETLGKELHVSLDSEVPDHCGRFGLSSEENSFCSKCDHTHHLSCNDCEALTTTLKLIEDVADSITYTNQEQQDDTKYIIVQRISVELVCQTWSFLACQYDNIPRKRRKNSLTVVHVFDTATQDAVTSNAILKDLLHHVNSTNNNVDTLYLRSDNAGCYHSSYGILSVTALNDNPFNITVNRMDFSDPQGGKSICDRKAAHVKACIRRYVNEGNNVITAIEFKSAVEKTMKNVKVVVALPPSPIKSSKTSKIENISIMYIFFFSNNVITAWKQFEIGIGKVFSSKSSNEIPSLVKKCESTVVWRTIVQSSMNTSIPVPVTRNEELEEEDNICSNVFTCPEDGCIATFLKYGQLCNHLDRGKHTYPHNNLNIKERTQIRHASLMESKSSAEKVLHSSTTHALQAESTLKKGWALKNKREVKRFSKEQIEYMTEKFQFGESTGYKCDPDEVAKEMRHVKNSKGIRKFQLEHFRSPSQIASFFSRLSLKKRQASNTVYDDCDMIAEESKTEMSQLTVLANTVQ</sequence>